<evidence type="ECO:0000313" key="2">
    <source>
        <dbReference type="EMBL" id="KAH0544735.1"/>
    </source>
</evidence>
<name>A0A9P8IBM9_9PEZI</name>
<dbReference type="AlphaFoldDB" id="A0A9P8IBM9"/>
<dbReference type="Pfam" id="PF11374">
    <property type="entry name" value="DUF3176"/>
    <property type="match status" value="1"/>
</dbReference>
<reference evidence="2" key="1">
    <citation type="submission" date="2021-03" db="EMBL/GenBank/DDBJ databases">
        <title>Comparative genomics and phylogenomic investigation of the class Geoglossomycetes provide insights into ecological specialization and systematics.</title>
        <authorList>
            <person name="Melie T."/>
            <person name="Pirro S."/>
            <person name="Miller A.N."/>
            <person name="Quandt A."/>
        </authorList>
    </citation>
    <scope>NUCLEOTIDE SEQUENCE</scope>
    <source>
        <strain evidence="2">GBOQ0MN5Z8</strain>
    </source>
</reference>
<sequence>MSPSDSENASGEPARAFWRRAATFLWKHLSSLVIRWWKFLLFVMKRKWRLPVSVLVVTGCIIGSYTFISSLDGKSVLSSRVIHPPAILSILSSIFGICLGFAILDATTISWWRTLLRGTTAAKLDQIWDRGTSLWGLWQTGISPDPGSNPEACVLAAVAFIGYVTKFACGPLLQQALLVQSREKATNETMMMNIPPRIPDGWGGNIDYTKLGNASLSPSFISIIQQWHSNVPIMTHDAKNYTCPGTCRGNATGAGMEANCSSTTESLVFNDLYRNGTLAFTTHFSQFEDLLGVPTLRLVTKYVTSVNETCGATLTVDTCNIQAATIKYPVIIQNSTVSLNQSQLISPEVVTRLKAAGDSPAAKAGTPIGPLTILNGFGNAHFQSNATVTFNTTTQQYDMNPEGVLARLYLDTNWTHYRAVTNCNYQFLSPTDDILSALREVLFRTALAADNGTFSNFSVRQVAIEPVYHVQNKYLISAVITMSVALLVVLWPVFGLWRNPREGGGDLRSVTELEEDINLSPIKGAQVWHPRTPDVDTWMRGMIQYRRIEGASHWRMDDRGMPVPPPNHWVSFEFKEGQSIPGNITFRRTNESVPPAGGDSAGH</sequence>
<dbReference type="OrthoDB" id="5357734at2759"/>
<keyword evidence="1" id="KW-0812">Transmembrane</keyword>
<dbReference type="InterPro" id="IPR021514">
    <property type="entry name" value="DUF3176"/>
</dbReference>
<feature type="transmembrane region" description="Helical" evidence="1">
    <location>
        <begin position="474"/>
        <end position="497"/>
    </location>
</feature>
<feature type="transmembrane region" description="Helical" evidence="1">
    <location>
        <begin position="48"/>
        <end position="67"/>
    </location>
</feature>
<dbReference type="EMBL" id="JAGHQL010000014">
    <property type="protein sequence ID" value="KAH0544735.1"/>
    <property type="molecule type" value="Genomic_DNA"/>
</dbReference>
<evidence type="ECO:0000313" key="3">
    <source>
        <dbReference type="Proteomes" id="UP000698800"/>
    </source>
</evidence>
<keyword evidence="3" id="KW-1185">Reference proteome</keyword>
<dbReference type="PANTHER" id="PTHR37576:SF2">
    <property type="entry name" value="DEFECT AT LOW TEMPERATURE PROTEIN 1"/>
    <property type="match status" value="1"/>
</dbReference>
<dbReference type="PANTHER" id="PTHR37576">
    <property type="entry name" value="DEFECT AT LOW TEMPERATURE PROTEIN 1"/>
    <property type="match status" value="1"/>
</dbReference>
<evidence type="ECO:0000256" key="1">
    <source>
        <dbReference type="SAM" id="Phobius"/>
    </source>
</evidence>
<comment type="caution">
    <text evidence="2">The sequence shown here is derived from an EMBL/GenBank/DDBJ whole genome shotgun (WGS) entry which is preliminary data.</text>
</comment>
<proteinExistence type="predicted"/>
<accession>A0A9P8IBM9</accession>
<organism evidence="2 3">
    <name type="scientific">Glutinoglossum americanum</name>
    <dbReference type="NCBI Taxonomy" id="1670608"/>
    <lineage>
        <taxon>Eukaryota</taxon>
        <taxon>Fungi</taxon>
        <taxon>Dikarya</taxon>
        <taxon>Ascomycota</taxon>
        <taxon>Pezizomycotina</taxon>
        <taxon>Geoglossomycetes</taxon>
        <taxon>Geoglossales</taxon>
        <taxon>Geoglossaceae</taxon>
        <taxon>Glutinoglossum</taxon>
    </lineage>
</organism>
<feature type="transmembrane region" description="Helical" evidence="1">
    <location>
        <begin position="87"/>
        <end position="107"/>
    </location>
</feature>
<keyword evidence="1" id="KW-1133">Transmembrane helix</keyword>
<protein>
    <submittedName>
        <fullName evidence="2">Uncharacterized protein</fullName>
    </submittedName>
</protein>
<dbReference type="Proteomes" id="UP000698800">
    <property type="component" value="Unassembled WGS sequence"/>
</dbReference>
<keyword evidence="1" id="KW-0472">Membrane</keyword>
<gene>
    <name evidence="2" type="ORF">FGG08_001102</name>
</gene>